<evidence type="ECO:0000256" key="2">
    <source>
        <dbReference type="ARBA" id="ARBA00006357"/>
    </source>
</evidence>
<dbReference type="PANTHER" id="PTHR12801">
    <property type="entry name" value="RNA EXONUCLEASE REXO1 / RECO3 FAMILY MEMBER-RELATED"/>
    <property type="match status" value="1"/>
</dbReference>
<dbReference type="Pfam" id="PF12874">
    <property type="entry name" value="zf-met"/>
    <property type="match status" value="1"/>
</dbReference>
<evidence type="ECO:0000313" key="11">
    <source>
        <dbReference type="Proteomes" id="UP000799423"/>
    </source>
</evidence>
<dbReference type="PROSITE" id="PS50157">
    <property type="entry name" value="ZINC_FINGER_C2H2_2"/>
    <property type="match status" value="2"/>
</dbReference>
<dbReference type="PANTHER" id="PTHR12801:SF115">
    <property type="entry name" value="FI18136P1-RELATED"/>
    <property type="match status" value="1"/>
</dbReference>
<reference evidence="10" key="1">
    <citation type="submission" date="2020-01" db="EMBL/GenBank/DDBJ databases">
        <authorList>
            <consortium name="DOE Joint Genome Institute"/>
            <person name="Haridas S."/>
            <person name="Albert R."/>
            <person name="Binder M."/>
            <person name="Bloem J."/>
            <person name="Labutti K."/>
            <person name="Salamov A."/>
            <person name="Andreopoulos B."/>
            <person name="Baker S.E."/>
            <person name="Barry K."/>
            <person name="Bills G."/>
            <person name="Bluhm B.H."/>
            <person name="Cannon C."/>
            <person name="Castanera R."/>
            <person name="Culley D.E."/>
            <person name="Daum C."/>
            <person name="Ezra D."/>
            <person name="Gonzalez J.B."/>
            <person name="Henrissat B."/>
            <person name="Kuo A."/>
            <person name="Liang C."/>
            <person name="Lipzen A."/>
            <person name="Lutzoni F."/>
            <person name="Magnuson J."/>
            <person name="Mondo S."/>
            <person name="Nolan M."/>
            <person name="Ohm R."/>
            <person name="Pangilinan J."/>
            <person name="Park H.-J."/>
            <person name="Ramirez L."/>
            <person name="Alfaro M."/>
            <person name="Sun H."/>
            <person name="Tritt A."/>
            <person name="Yoshinaga Y."/>
            <person name="Zwiers L.-H."/>
            <person name="Turgeon B.G."/>
            <person name="Goodwin S.B."/>
            <person name="Spatafora J.W."/>
            <person name="Crous P.W."/>
            <person name="Grigoriev I.V."/>
        </authorList>
    </citation>
    <scope>NUCLEOTIDE SEQUENCE</scope>
    <source>
        <strain evidence="10">IPT5</strain>
    </source>
</reference>
<keyword evidence="7" id="KW-0479">Metal-binding</keyword>
<accession>A0A6A7B9A0</accession>
<dbReference type="GO" id="GO:0003676">
    <property type="term" value="F:nucleic acid binding"/>
    <property type="evidence" value="ECO:0007669"/>
    <property type="project" value="InterPro"/>
</dbReference>
<keyword evidence="5" id="KW-0269">Exonuclease</keyword>
<evidence type="ECO:0000256" key="7">
    <source>
        <dbReference type="PROSITE-ProRule" id="PRU00042"/>
    </source>
</evidence>
<dbReference type="InterPro" id="IPR012337">
    <property type="entry name" value="RNaseH-like_sf"/>
</dbReference>
<dbReference type="GO" id="GO:0005634">
    <property type="term" value="C:nucleus"/>
    <property type="evidence" value="ECO:0007669"/>
    <property type="project" value="UniProtKB-SubCell"/>
</dbReference>
<dbReference type="SUPFAM" id="SSF57667">
    <property type="entry name" value="beta-beta-alpha zinc fingers"/>
    <property type="match status" value="1"/>
</dbReference>
<dbReference type="CDD" id="cd06137">
    <property type="entry name" value="DEDDh_RNase"/>
    <property type="match status" value="1"/>
</dbReference>
<dbReference type="SMART" id="SM00355">
    <property type="entry name" value="ZnF_C2H2"/>
    <property type="match status" value="4"/>
</dbReference>
<feature type="compositionally biased region" description="Basic and acidic residues" evidence="8">
    <location>
        <begin position="83"/>
        <end position="105"/>
    </location>
</feature>
<evidence type="ECO:0000256" key="1">
    <source>
        <dbReference type="ARBA" id="ARBA00004123"/>
    </source>
</evidence>
<feature type="region of interest" description="Disordered" evidence="8">
    <location>
        <begin position="164"/>
        <end position="183"/>
    </location>
</feature>
<dbReference type="Gene3D" id="3.30.420.10">
    <property type="entry name" value="Ribonuclease H-like superfamily/Ribonuclease H"/>
    <property type="match status" value="1"/>
</dbReference>
<dbReference type="InterPro" id="IPR047021">
    <property type="entry name" value="REXO1/3/4-like"/>
</dbReference>
<dbReference type="InterPro" id="IPR036236">
    <property type="entry name" value="Znf_C2H2_sf"/>
</dbReference>
<evidence type="ECO:0000256" key="5">
    <source>
        <dbReference type="ARBA" id="ARBA00022839"/>
    </source>
</evidence>
<evidence type="ECO:0000256" key="4">
    <source>
        <dbReference type="ARBA" id="ARBA00022801"/>
    </source>
</evidence>
<keyword evidence="7" id="KW-0863">Zinc-finger</keyword>
<name>A0A6A7B9A0_9PLEO</name>
<feature type="compositionally biased region" description="Polar residues" evidence="8">
    <location>
        <begin position="164"/>
        <end position="177"/>
    </location>
</feature>
<organism evidence="10 11">
    <name type="scientific">Plenodomus tracheiphilus IPT5</name>
    <dbReference type="NCBI Taxonomy" id="1408161"/>
    <lineage>
        <taxon>Eukaryota</taxon>
        <taxon>Fungi</taxon>
        <taxon>Dikarya</taxon>
        <taxon>Ascomycota</taxon>
        <taxon>Pezizomycotina</taxon>
        <taxon>Dothideomycetes</taxon>
        <taxon>Pleosporomycetidae</taxon>
        <taxon>Pleosporales</taxon>
        <taxon>Pleosporineae</taxon>
        <taxon>Leptosphaeriaceae</taxon>
        <taxon>Plenodomus</taxon>
    </lineage>
</organism>
<dbReference type="Proteomes" id="UP000799423">
    <property type="component" value="Unassembled WGS sequence"/>
</dbReference>
<gene>
    <name evidence="10" type="ORF">T440DRAFT_498771</name>
</gene>
<keyword evidence="11" id="KW-1185">Reference proteome</keyword>
<keyword evidence="6" id="KW-0539">Nucleus</keyword>
<proteinExistence type="inferred from homology"/>
<dbReference type="AlphaFoldDB" id="A0A6A7B9A0"/>
<dbReference type="OrthoDB" id="16516at2759"/>
<evidence type="ECO:0000256" key="8">
    <source>
        <dbReference type="SAM" id="MobiDB-lite"/>
    </source>
</evidence>
<dbReference type="InterPro" id="IPR013087">
    <property type="entry name" value="Znf_C2H2_type"/>
</dbReference>
<sequence>MPFHCGICEDSFATKSQLKRHTANHADINVPAKHCPVCNWPFDDQLALEAHQRASEHLVPLSSTDTAKEYNKHRSWPNGTCADFKKKSTPEKKVSPPIYVDHDKPNMAVQPPALGYSNVPSTVSEMKTVHEGMHPCNICKKVFRSQGQYNNHFMGCRPTLESSTKTPAMSARSSETPPATVPGLQPHILKVQVPPTIARDTTVQTPTPIQTITMKSKPPFQRQTVATPATVLAPMEVETTMLPATTAKSAVNVFACQKSGCGMVFKSAPALRVHDGDVHGIGSQKLDLHGRDSWMLGPRERERLRAEGLLRGSPNSTRGRGGRLPPPVDRTVAVRHPMAPKAPLAPLAPLAPRQVQVRPGPPPPSFNMPTVPRDGGPADMEQAKIVQGKILRLLIQSNIYITDQGKLIACGIEWTRIGTGVQHEVVGRIESMIHLPKVLQDEYMPFPKAFSEEYRYAYPPGDFKTSPTRDRMKPRLDAIAISCSKVVLEDGAQEVVKIAAVDLVTCRILMNNLVCTSPYADVADWRSESTGLSSWRDLEHARSSGYKIFRGWSAARSALHQFIDKNTIIVGHNLRSDLDALRMIHGRAIDVAKVYEKAADGPLSKTQLGLDSLSKNLMEKKLKDDPRYGRDVLMNAFAARQFVLWAFKNPEALKKAARQTSLDLQRAGFRG</sequence>
<dbReference type="PROSITE" id="PS00028">
    <property type="entry name" value="ZINC_FINGER_C2H2_1"/>
    <property type="match status" value="3"/>
</dbReference>
<keyword evidence="3" id="KW-0540">Nuclease</keyword>
<dbReference type="SUPFAM" id="SSF53098">
    <property type="entry name" value="Ribonuclease H-like"/>
    <property type="match status" value="1"/>
</dbReference>
<keyword evidence="7" id="KW-0862">Zinc</keyword>
<protein>
    <recommendedName>
        <fullName evidence="9">C2H2-type domain-containing protein</fullName>
    </recommendedName>
</protein>
<dbReference type="Gene3D" id="3.30.160.60">
    <property type="entry name" value="Classic Zinc Finger"/>
    <property type="match status" value="1"/>
</dbReference>
<evidence type="ECO:0000259" key="9">
    <source>
        <dbReference type="PROSITE" id="PS50157"/>
    </source>
</evidence>
<dbReference type="InterPro" id="IPR036397">
    <property type="entry name" value="RNaseH_sf"/>
</dbReference>
<dbReference type="GO" id="GO:0008270">
    <property type="term" value="F:zinc ion binding"/>
    <property type="evidence" value="ECO:0007669"/>
    <property type="project" value="UniProtKB-KW"/>
</dbReference>
<feature type="domain" description="C2H2-type" evidence="9">
    <location>
        <begin position="254"/>
        <end position="279"/>
    </location>
</feature>
<feature type="region of interest" description="Disordered" evidence="8">
    <location>
        <begin position="81"/>
        <end position="112"/>
    </location>
</feature>
<comment type="subcellular location">
    <subcellularLocation>
        <location evidence="1">Nucleus</location>
    </subcellularLocation>
</comment>
<dbReference type="EMBL" id="MU006304">
    <property type="protein sequence ID" value="KAF2850969.1"/>
    <property type="molecule type" value="Genomic_DNA"/>
</dbReference>
<evidence type="ECO:0000256" key="3">
    <source>
        <dbReference type="ARBA" id="ARBA00022722"/>
    </source>
</evidence>
<feature type="domain" description="C2H2-type" evidence="9">
    <location>
        <begin position="3"/>
        <end position="26"/>
    </location>
</feature>
<evidence type="ECO:0000313" key="10">
    <source>
        <dbReference type="EMBL" id="KAF2850969.1"/>
    </source>
</evidence>
<evidence type="ECO:0000256" key="6">
    <source>
        <dbReference type="ARBA" id="ARBA00023242"/>
    </source>
</evidence>
<keyword evidence="4" id="KW-0378">Hydrolase</keyword>
<dbReference type="GO" id="GO:0004527">
    <property type="term" value="F:exonuclease activity"/>
    <property type="evidence" value="ECO:0007669"/>
    <property type="project" value="UniProtKB-KW"/>
</dbReference>
<comment type="similarity">
    <text evidence="2">Belongs to the REXO1/REXO3 family.</text>
</comment>